<evidence type="ECO:0000313" key="3">
    <source>
        <dbReference type="Proteomes" id="UP000198779"/>
    </source>
</evidence>
<accession>A0A1G7UCI0</accession>
<accession>A0A1H0G389</accession>
<evidence type="ECO:0000313" key="1">
    <source>
        <dbReference type="EMBL" id="SDG45292.1"/>
    </source>
</evidence>
<dbReference type="RefSeq" id="WP_091815599.1">
    <property type="nucleotide sequence ID" value="NZ_CP091794.1"/>
</dbReference>
<sequence>MINFYDKNRFISKSTLARLADVSPRTFRRYLATRRPILDAMGISPKAQKLPPQAVRYICEDYCIDLPPELQDQEALSKSPLFRNFLRMLQQRQPLY</sequence>
<dbReference type="Proteomes" id="UP000198779">
    <property type="component" value="Unassembled WGS sequence"/>
</dbReference>
<protein>
    <submittedName>
        <fullName evidence="2">Uncharacterized protein</fullName>
    </submittedName>
</protein>
<dbReference type="EMBL" id="FNCQ01000004">
    <property type="protein sequence ID" value="SDG45292.1"/>
    <property type="molecule type" value="Genomic_DNA"/>
</dbReference>
<reference evidence="2 3" key="2">
    <citation type="submission" date="2016-10" db="EMBL/GenBank/DDBJ databases">
        <authorList>
            <person name="Varghese N."/>
            <person name="Submissions S."/>
        </authorList>
    </citation>
    <scope>NUCLEOTIDE SEQUENCE</scope>
    <source>
        <strain evidence="2">BP1-145</strain>
        <strain evidence="3">BP1-148</strain>
    </source>
</reference>
<gene>
    <name evidence="2" type="ORF">SAMN04487900_10777</name>
    <name evidence="1" type="ORF">SAMN04487901_10477</name>
</gene>
<dbReference type="Proteomes" id="UP000199134">
    <property type="component" value="Unassembled WGS sequence"/>
</dbReference>
<name>A0A1H0G389_9BACT</name>
<dbReference type="EMBL" id="FNIW01000007">
    <property type="protein sequence ID" value="SDO01365.1"/>
    <property type="molecule type" value="Genomic_DNA"/>
</dbReference>
<organism evidence="2 4">
    <name type="scientific">Prevotella communis</name>
    <dbReference type="NCBI Taxonomy" id="2913614"/>
    <lineage>
        <taxon>Bacteria</taxon>
        <taxon>Pseudomonadati</taxon>
        <taxon>Bacteroidota</taxon>
        <taxon>Bacteroidia</taxon>
        <taxon>Bacteroidales</taxon>
        <taxon>Prevotellaceae</taxon>
        <taxon>Prevotella</taxon>
    </lineage>
</organism>
<keyword evidence="3" id="KW-1185">Reference proteome</keyword>
<dbReference type="AlphaFoldDB" id="A0A1H0G389"/>
<reference evidence="1 4" key="1">
    <citation type="submission" date="2016-10" db="EMBL/GenBank/DDBJ databases">
        <authorList>
            <person name="de Groot N.N."/>
        </authorList>
    </citation>
    <scope>NUCLEOTIDE SEQUENCE [LARGE SCALE GENOMIC DNA]</scope>
    <source>
        <strain evidence="4">BP1-145</strain>
        <strain evidence="1">BP1-148</strain>
    </source>
</reference>
<proteinExistence type="predicted"/>
<evidence type="ECO:0000313" key="2">
    <source>
        <dbReference type="EMBL" id="SDO01365.1"/>
    </source>
</evidence>
<evidence type="ECO:0000313" key="4">
    <source>
        <dbReference type="Proteomes" id="UP000199134"/>
    </source>
</evidence>